<feature type="compositionally biased region" description="Acidic residues" evidence="1">
    <location>
        <begin position="1031"/>
        <end position="1047"/>
    </location>
</feature>
<feature type="transmembrane region" description="Helical" evidence="2">
    <location>
        <begin position="453"/>
        <end position="470"/>
    </location>
</feature>
<evidence type="ECO:0000313" key="5">
    <source>
        <dbReference type="Proteomes" id="UP000011863"/>
    </source>
</evidence>
<feature type="signal peptide" evidence="3">
    <location>
        <begin position="1"/>
        <end position="37"/>
    </location>
</feature>
<keyword evidence="2" id="KW-1133">Transmembrane helix</keyword>
<name>A0A6C7ECS3_ILUCY</name>
<accession>A0A6C7ECS3</accession>
<feature type="compositionally biased region" description="Low complexity" evidence="1">
    <location>
        <begin position="349"/>
        <end position="408"/>
    </location>
</feature>
<protein>
    <submittedName>
        <fullName evidence="4">Uncharacterized protein</fullName>
    </submittedName>
</protein>
<evidence type="ECO:0000256" key="3">
    <source>
        <dbReference type="SAM" id="SignalP"/>
    </source>
</evidence>
<evidence type="ECO:0000256" key="1">
    <source>
        <dbReference type="SAM" id="MobiDB-lite"/>
    </source>
</evidence>
<evidence type="ECO:0000313" key="4">
    <source>
        <dbReference type="EMBL" id="BAN04261.1"/>
    </source>
</evidence>
<evidence type="ECO:0000256" key="2">
    <source>
        <dbReference type="SAM" id="Phobius"/>
    </source>
</evidence>
<keyword evidence="2" id="KW-0472">Membrane</keyword>
<dbReference type="KEGG" id="aym:YM304_39470"/>
<feature type="region of interest" description="Disordered" evidence="1">
    <location>
        <begin position="1019"/>
        <end position="1083"/>
    </location>
</feature>
<sequence length="1938" mass="207374">MSSSSRPHRFASLLRLVVAVVSLTALMPFASPLAASAAPPTTAPDEGAAAPIVCPNVGSLAPTNRRVNVHETGGSLTCVYTQGFDITIRWIDLGQPGGSGCTTSIPTDDREPSDFANDLFTVGLGNASVDASISLLKEGRPAAFDDFVDAATQLIVAFEPVSEPCAPIHTCATEIGPVPFDDFFGNEDGTAEARADNGVWTLRCEYRIDYDAIDVDTPIVDSEVRVSVTYASATAADRAKITPCSAVDRFDGGITTVDGPGASAVYGTIDPLSPALAYDVEAARAELDAMLSLVAPLAADCAAVPESNLYSPLPQWLAEVWDVGYSSGQPTLLLTPGGGESLVPPPDPVAADAPASAPVEPAQPETTVAAPVTDAAPTESTPTSAATDGLPEATSTPPASSAATEPSTSRFPGWVQLAMRIFGWIALPLSILGVALALFMLKRESRVRPKLDVLRIVIMVVVAGVTTFVLGRSTPLWVFPVAILLGGALGLVQGRNLEVRVADDRLMARRSRWAMIAFVIGLSASQLSGLLGRIGILSVGIGLTMLSAALAAGVTVGRRPRVRDARASMATAVVLLFVSAPAIALVAGGAGPTVGTARAHDAILATPSPENDDGDEGEDEPPAEPASELDTEAFLTSLVDWTTLQLDAGYSGVGNVKPLVEVTLPIGLETIPDPISVEAAWSLPWAGTEYAYALAETYTFSALPDGLCCSMSYAATGTSQQGDDAAEAIVAEAELGALTSLADGFNGQRPFGPPEILDNGACGRQVLQSRRIGDDDPIYSTLAVGDTDSSGRDAPEVAVYTDCELPGFTVSAALDRAPEVPALDDPARIDSHGTVCPVHQEVMATFGQDPRYNDQAATNDLLDVFRDPNEPACNGSAYVGDERKGGVRNEFIYSLASVDPEAEGQRQRAIVETFGDRTLPHEIDADIQCDVGADGIPQERADQDFCLNRTFHEFGDGEVTIWTNTDLADGPDTIIRGNFPWGSYFYNCHHCEVGDPYIADVLNTWHRFAQEWNANGVAPSAESDAAFAEPGEADTDGPADPDGEADTEPATSDPANLEPDDGDAPDDEEPDRDAAASEDDDVDAEDIAAIALVSLLGAAGLAGSTIAESGHSMSELVDAYRNGGRERVEELLDTDLEPAERPDDPVRGWDPNREEFRDMTRAERDRLEGVDRDQRRTERLERDAELLADIRADRARVDRLTEQLRRRDELETQLLAAEADQERWSDPARVREAMLDDAFDGMLRDVEGLPGELREVAQSVNETLNDPETWEILSDAMGGTAYDLAGMLSPVEFGEGRRHISESSRALGRFGEAMAEAFAADPVGFAMQMSPLQDVKDSLDGDRTLGQRLASLGAVLGELFPAMGGASMARDASNLVDASRDLERAADAARSSERLHHLGRAGDLSDAGVDGRRSLDRFTDARRESALASSLDDINSNATRAPGGVVDDIEAQIARNRARLSDALGSPDDKARRAAWENNQRVGAAAVDDFAHHATRPIDLDVETVGELSAAQREAALRVQTNKNALQQIKNQPEAVQRVFVNQMREVYDETDAAVLDWATDYINRQDSGRLGGVRIQGDLQLDRIENGRHVFVDTVGNEIQLFEPTNARPGQISVGADRDFTTYVKPAGSTAPAFSLPRDEVRPVYNDAFYDAIGGDDMRERLGIPAATPAEVLADAERRGVPPPTDLDGAARRQTIDRVAERLDQAVTDDLDPEAYRNVRAVINRPFGEIGDAQQVGLTVTHKGEEWAWRADHSGDRAIRPTSSRSGGGGAGGGIDWSELSEDQRAEGVRQIVKQNGKQVQPRLDALRRQTEYLVDQGLLPATTPVPKPDTRLDRAMEIMETIKNDGVSPVDMERRLLAETGMTPSHVANATGERIRLMEQLRPPEVRELQQRMDRIADQLERELKTAADPADRIPTADQVWERLILEDRGSTGGAS</sequence>
<feature type="transmembrane region" description="Helical" evidence="2">
    <location>
        <begin position="513"/>
        <end position="531"/>
    </location>
</feature>
<keyword evidence="3" id="KW-0732">Signal</keyword>
<feature type="compositionally biased region" description="Acidic residues" evidence="1">
    <location>
        <begin position="1058"/>
        <end position="1083"/>
    </location>
</feature>
<feature type="region of interest" description="Disordered" evidence="1">
    <location>
        <begin position="1757"/>
        <end position="1779"/>
    </location>
</feature>
<feature type="region of interest" description="Disordered" evidence="1">
    <location>
        <begin position="605"/>
        <end position="627"/>
    </location>
</feature>
<feature type="transmembrane region" description="Helical" evidence="2">
    <location>
        <begin position="421"/>
        <end position="441"/>
    </location>
</feature>
<gene>
    <name evidence="4" type="ORF">YM304_39470</name>
</gene>
<feature type="transmembrane region" description="Helical" evidence="2">
    <location>
        <begin position="569"/>
        <end position="590"/>
    </location>
</feature>
<feature type="transmembrane region" description="Helical" evidence="2">
    <location>
        <begin position="476"/>
        <end position="492"/>
    </location>
</feature>
<feature type="region of interest" description="Disordered" evidence="1">
    <location>
        <begin position="335"/>
        <end position="408"/>
    </location>
</feature>
<feature type="transmembrane region" description="Helical" evidence="2">
    <location>
        <begin position="537"/>
        <end position="557"/>
    </location>
</feature>
<organism evidence="4 5">
    <name type="scientific">Ilumatobacter coccineus (strain NBRC 103263 / KCTC 29153 / YM16-304)</name>
    <dbReference type="NCBI Taxonomy" id="1313172"/>
    <lineage>
        <taxon>Bacteria</taxon>
        <taxon>Bacillati</taxon>
        <taxon>Actinomycetota</taxon>
        <taxon>Acidimicrobiia</taxon>
        <taxon>Acidimicrobiales</taxon>
        <taxon>Ilumatobacteraceae</taxon>
        <taxon>Ilumatobacter</taxon>
    </lineage>
</organism>
<dbReference type="EMBL" id="AP012057">
    <property type="protein sequence ID" value="BAN04261.1"/>
    <property type="molecule type" value="Genomic_DNA"/>
</dbReference>
<dbReference type="Proteomes" id="UP000011863">
    <property type="component" value="Chromosome"/>
</dbReference>
<proteinExistence type="predicted"/>
<keyword evidence="2" id="KW-0812">Transmembrane</keyword>
<feature type="compositionally biased region" description="Gly residues" evidence="1">
    <location>
        <begin position="1767"/>
        <end position="1776"/>
    </location>
</feature>
<reference evidence="4 5" key="1">
    <citation type="journal article" date="2013" name="Int. J. Syst. Evol. Microbiol.">
        <title>Ilumatobacter nonamiense sp. nov. and Ilumatobacter coccineum sp. nov., isolated from seashore sand.</title>
        <authorList>
            <person name="Matsumoto A."/>
            <person name="Kasai H."/>
            <person name="Matsuo Y."/>
            <person name="Shizuri Y."/>
            <person name="Ichikawa N."/>
            <person name="Fujita N."/>
            <person name="Omura S."/>
            <person name="Takahashi Y."/>
        </authorList>
    </citation>
    <scope>NUCLEOTIDE SEQUENCE [LARGE SCALE GENOMIC DNA]</scope>
    <source>
        <strain evidence="5">NBRC 103263 / KCTC 29153 / YM16-304</strain>
    </source>
</reference>
<keyword evidence="5" id="KW-1185">Reference proteome</keyword>
<feature type="chain" id="PRO_5025359375" evidence="3">
    <location>
        <begin position="38"/>
        <end position="1938"/>
    </location>
</feature>
<feature type="compositionally biased region" description="Acidic residues" evidence="1">
    <location>
        <begin position="610"/>
        <end position="627"/>
    </location>
</feature>